<feature type="transmembrane region" description="Helical" evidence="6">
    <location>
        <begin position="328"/>
        <end position="350"/>
    </location>
</feature>
<keyword evidence="5 6" id="KW-0472">Membrane</keyword>
<proteinExistence type="predicted"/>
<gene>
    <name evidence="8" type="ORF">BKP45_13705</name>
</gene>
<feature type="domain" description="SSD" evidence="7">
    <location>
        <begin position="630"/>
        <end position="746"/>
    </location>
</feature>
<feature type="domain" description="SSD" evidence="7">
    <location>
        <begin position="255"/>
        <end position="381"/>
    </location>
</feature>
<evidence type="ECO:0000256" key="1">
    <source>
        <dbReference type="ARBA" id="ARBA00004651"/>
    </source>
</evidence>
<feature type="transmembrane region" description="Helical" evidence="6">
    <location>
        <begin position="601"/>
        <end position="620"/>
    </location>
</feature>
<dbReference type="PANTHER" id="PTHR33406:SF13">
    <property type="entry name" value="MEMBRANE PROTEIN YDFJ"/>
    <property type="match status" value="1"/>
</dbReference>
<evidence type="ECO:0000313" key="8">
    <source>
        <dbReference type="EMBL" id="OIJ19210.1"/>
    </source>
</evidence>
<dbReference type="InterPro" id="IPR000731">
    <property type="entry name" value="SSD"/>
</dbReference>
<feature type="transmembrane region" description="Helical" evidence="6">
    <location>
        <begin position="283"/>
        <end position="307"/>
    </location>
</feature>
<protein>
    <recommendedName>
        <fullName evidence="7">SSD domain-containing protein</fullName>
    </recommendedName>
</protein>
<feature type="transmembrane region" description="Helical" evidence="6">
    <location>
        <begin position="653"/>
        <end position="674"/>
    </location>
</feature>
<name>A0A1S2M3V6_9BACI</name>
<keyword evidence="9" id="KW-1185">Reference proteome</keyword>
<accession>A0A1S2M3V6</accession>
<comment type="subcellular location">
    <subcellularLocation>
        <location evidence="1">Cell membrane</location>
        <topology evidence="1">Multi-pass membrane protein</topology>
    </subcellularLocation>
</comment>
<dbReference type="GO" id="GO:0005886">
    <property type="term" value="C:plasma membrane"/>
    <property type="evidence" value="ECO:0007669"/>
    <property type="project" value="UniProtKB-SubCell"/>
</dbReference>
<feature type="transmembrane region" description="Helical" evidence="6">
    <location>
        <begin position="225"/>
        <end position="246"/>
    </location>
</feature>
<dbReference type="STRING" id="472963.BKP45_13705"/>
<reference evidence="8 9" key="1">
    <citation type="submission" date="2016-10" db="EMBL/GenBank/DDBJ databases">
        <title>Draft genome sequences of four alkaliphilic bacteria belonging to the Anaerobacillus genus.</title>
        <authorList>
            <person name="Bassil N.M."/>
            <person name="Lloyd J.R."/>
        </authorList>
    </citation>
    <scope>NUCLEOTIDE SEQUENCE [LARGE SCALE GENOMIC DNA]</scope>
    <source>
        <strain evidence="8 9">DSM 22531</strain>
    </source>
</reference>
<feature type="transmembrane region" description="Helical" evidence="6">
    <location>
        <begin position="258"/>
        <end position="277"/>
    </location>
</feature>
<sequence>MMKHLANLLLNKYKLILFISLLVFGLSVILASKLNISSDMEELLPHDSQTLHSIREFEQYFDSQESGIVVVQGDTEMSKHFLAELEQQLLANEIDADLLYKVDLSSLKDFGLLYLDTSFFIDLETALNTEDIEEIDQLLTSLKDNQSFQSEKNTIQYITNDDENVFLLMIRFKLDKNVDFLESRELIYDQLRETIDYLLTKEEFLDLEAGLTGGAFIQDIEADRVALDGFLGTFFITILFIIFLIVLSFRRTLLLTSVIYPLILGALLTAAFAYLFYGSINVFSMSFALLLVGLGIDFSIHLIARYLEERENGEDVSYSVKNAIQGTGVSITIGAITTSVAFFTFVLAKFKAFEQMGIISGMGIILLCTTMIMIVPALMMIIDSKRPFAKKKKIKFTFLYSFGEIIEKKPSIFILSILVLLPLLFVNVKNTEVIGDLDKIYPDNIESKKWEAVVKEQFDYNPNTLTFMVENEEVLKDVVRKLEKRADVEKILSIYEYLPEQQEYKTEVINKLMTFLENVGYPQIGIFNINKMEINDLPANLIANFAGKEGRLLVEVIPAVNIYEEAYYNELKVAILNASGNTPVSMAAIMNEVIGLVKEDIIKISILCIVIVAIFLLVIFKSIKEMLICVTPVVLTLYVTIGVLPLLNLEINILSIAALPLLIGIGIDSSIHLLHRLKTQKERNIGYALMTTGKAIILSAMTTCIGFGSLIFINHPGMAMLGATVSLGLLICLIITLTVLPSLYRWLK</sequence>
<evidence type="ECO:0000256" key="2">
    <source>
        <dbReference type="ARBA" id="ARBA00022475"/>
    </source>
</evidence>
<dbReference type="SUPFAM" id="SSF82866">
    <property type="entry name" value="Multidrug efflux transporter AcrB transmembrane domain"/>
    <property type="match status" value="2"/>
</dbReference>
<dbReference type="Gene3D" id="1.20.1640.10">
    <property type="entry name" value="Multidrug efflux transporter AcrB transmembrane domain"/>
    <property type="match status" value="2"/>
</dbReference>
<feature type="transmembrane region" description="Helical" evidence="6">
    <location>
        <begin position="356"/>
        <end position="382"/>
    </location>
</feature>
<evidence type="ECO:0000256" key="3">
    <source>
        <dbReference type="ARBA" id="ARBA00022692"/>
    </source>
</evidence>
<dbReference type="Pfam" id="PF03176">
    <property type="entry name" value="MMPL"/>
    <property type="match status" value="2"/>
</dbReference>
<evidence type="ECO:0000256" key="6">
    <source>
        <dbReference type="SAM" id="Phobius"/>
    </source>
</evidence>
<dbReference type="Proteomes" id="UP000180057">
    <property type="component" value="Unassembled WGS sequence"/>
</dbReference>
<feature type="transmembrane region" description="Helical" evidence="6">
    <location>
        <begin position="695"/>
        <end position="713"/>
    </location>
</feature>
<feature type="transmembrane region" description="Helical" evidence="6">
    <location>
        <begin position="411"/>
        <end position="428"/>
    </location>
</feature>
<keyword evidence="4 6" id="KW-1133">Transmembrane helix</keyword>
<dbReference type="InterPro" id="IPR004869">
    <property type="entry name" value="MMPL_dom"/>
</dbReference>
<keyword evidence="2" id="KW-1003">Cell membrane</keyword>
<evidence type="ECO:0000256" key="4">
    <source>
        <dbReference type="ARBA" id="ARBA00022989"/>
    </source>
</evidence>
<dbReference type="OrthoDB" id="9809027at2"/>
<dbReference type="PANTHER" id="PTHR33406">
    <property type="entry name" value="MEMBRANE PROTEIN MJ1562-RELATED"/>
    <property type="match status" value="1"/>
</dbReference>
<comment type="caution">
    <text evidence="8">The sequence shown here is derived from an EMBL/GenBank/DDBJ whole genome shotgun (WGS) entry which is preliminary data.</text>
</comment>
<organism evidence="8 9">
    <name type="scientific">Anaerobacillus alkalidiazotrophicus</name>
    <dbReference type="NCBI Taxonomy" id="472963"/>
    <lineage>
        <taxon>Bacteria</taxon>
        <taxon>Bacillati</taxon>
        <taxon>Bacillota</taxon>
        <taxon>Bacilli</taxon>
        <taxon>Bacillales</taxon>
        <taxon>Bacillaceae</taxon>
        <taxon>Anaerobacillus</taxon>
    </lineage>
</organism>
<dbReference type="AlphaFoldDB" id="A0A1S2M3V6"/>
<dbReference type="InterPro" id="IPR050545">
    <property type="entry name" value="Mycobact_MmpL"/>
</dbReference>
<evidence type="ECO:0000313" key="9">
    <source>
        <dbReference type="Proteomes" id="UP000180057"/>
    </source>
</evidence>
<dbReference type="EMBL" id="MLQS01000019">
    <property type="protein sequence ID" value="OIJ19210.1"/>
    <property type="molecule type" value="Genomic_DNA"/>
</dbReference>
<evidence type="ECO:0000256" key="5">
    <source>
        <dbReference type="ARBA" id="ARBA00023136"/>
    </source>
</evidence>
<dbReference type="PROSITE" id="PS50156">
    <property type="entry name" value="SSD"/>
    <property type="match status" value="2"/>
</dbReference>
<evidence type="ECO:0000259" key="7">
    <source>
        <dbReference type="PROSITE" id="PS50156"/>
    </source>
</evidence>
<keyword evidence="3 6" id="KW-0812">Transmembrane</keyword>
<feature type="transmembrane region" description="Helical" evidence="6">
    <location>
        <begin position="627"/>
        <end position="647"/>
    </location>
</feature>
<feature type="transmembrane region" description="Helical" evidence="6">
    <location>
        <begin position="719"/>
        <end position="744"/>
    </location>
</feature>